<dbReference type="Pfam" id="PF00072">
    <property type="entry name" value="Response_reg"/>
    <property type="match status" value="1"/>
</dbReference>
<dbReference type="Pfam" id="PF00196">
    <property type="entry name" value="GerE"/>
    <property type="match status" value="1"/>
</dbReference>
<dbReference type="InterPro" id="IPR016032">
    <property type="entry name" value="Sig_transdc_resp-reg_C-effctor"/>
</dbReference>
<dbReference type="RefSeq" id="WP_068607878.1">
    <property type="nucleotide sequence ID" value="NZ_LZDH01000045.1"/>
</dbReference>
<dbReference type="EMBL" id="LZDH01000045">
    <property type="protein sequence ID" value="OBS31112.1"/>
    <property type="molecule type" value="Genomic_DNA"/>
</dbReference>
<evidence type="ECO:0000256" key="5">
    <source>
        <dbReference type="PROSITE-ProRule" id="PRU00169"/>
    </source>
</evidence>
<dbReference type="PROSITE" id="PS50043">
    <property type="entry name" value="HTH_LUXR_2"/>
    <property type="match status" value="1"/>
</dbReference>
<dbReference type="AlphaFoldDB" id="A0A1A6DW05"/>
<dbReference type="CDD" id="cd17535">
    <property type="entry name" value="REC_NarL-like"/>
    <property type="match status" value="1"/>
</dbReference>
<dbReference type="PROSITE" id="PS00622">
    <property type="entry name" value="HTH_LUXR_1"/>
    <property type="match status" value="1"/>
</dbReference>
<evidence type="ECO:0000256" key="4">
    <source>
        <dbReference type="ARBA" id="ARBA00023163"/>
    </source>
</evidence>
<dbReference type="InterPro" id="IPR001789">
    <property type="entry name" value="Sig_transdc_resp-reg_receiver"/>
</dbReference>
<name>A0A1A6DW05_9BURK</name>
<dbReference type="InterPro" id="IPR000792">
    <property type="entry name" value="Tscrpt_reg_LuxR_C"/>
</dbReference>
<dbReference type="OrthoDB" id="3374006at2"/>
<organism evidence="9 10">
    <name type="scientific">Tepidimonas fonticaldi</name>
    <dbReference type="NCBI Taxonomy" id="1101373"/>
    <lineage>
        <taxon>Bacteria</taxon>
        <taxon>Pseudomonadati</taxon>
        <taxon>Pseudomonadota</taxon>
        <taxon>Betaproteobacteria</taxon>
        <taxon>Burkholderiales</taxon>
        <taxon>Tepidimonas</taxon>
    </lineage>
</organism>
<dbReference type="CDD" id="cd06170">
    <property type="entry name" value="LuxR_C_like"/>
    <property type="match status" value="1"/>
</dbReference>
<feature type="compositionally biased region" description="Pro residues" evidence="6">
    <location>
        <begin position="169"/>
        <end position="180"/>
    </location>
</feature>
<evidence type="ECO:0000256" key="6">
    <source>
        <dbReference type="SAM" id="MobiDB-lite"/>
    </source>
</evidence>
<dbReference type="InterPro" id="IPR011006">
    <property type="entry name" value="CheY-like_superfamily"/>
</dbReference>
<dbReference type="GO" id="GO:0003677">
    <property type="term" value="F:DNA binding"/>
    <property type="evidence" value="ECO:0007669"/>
    <property type="project" value="UniProtKB-KW"/>
</dbReference>
<comment type="caution">
    <text evidence="9">The sequence shown here is derived from an EMBL/GenBank/DDBJ whole genome shotgun (WGS) entry which is preliminary data.</text>
</comment>
<dbReference type="SMART" id="SM00421">
    <property type="entry name" value="HTH_LUXR"/>
    <property type="match status" value="1"/>
</dbReference>
<dbReference type="PROSITE" id="PS50110">
    <property type="entry name" value="RESPONSE_REGULATORY"/>
    <property type="match status" value="1"/>
</dbReference>
<dbReference type="SUPFAM" id="SSF52172">
    <property type="entry name" value="CheY-like"/>
    <property type="match status" value="1"/>
</dbReference>
<dbReference type="PANTHER" id="PTHR43214">
    <property type="entry name" value="TWO-COMPONENT RESPONSE REGULATOR"/>
    <property type="match status" value="1"/>
</dbReference>
<evidence type="ECO:0000259" key="8">
    <source>
        <dbReference type="PROSITE" id="PS50110"/>
    </source>
</evidence>
<dbReference type="Gene3D" id="3.40.50.2300">
    <property type="match status" value="1"/>
</dbReference>
<feature type="domain" description="HTH luxR-type" evidence="7">
    <location>
        <begin position="179"/>
        <end position="244"/>
    </location>
</feature>
<evidence type="ECO:0000313" key="9">
    <source>
        <dbReference type="EMBL" id="OBS31112.1"/>
    </source>
</evidence>
<keyword evidence="10" id="KW-1185">Reference proteome</keyword>
<dbReference type="GO" id="GO:0000160">
    <property type="term" value="P:phosphorelay signal transduction system"/>
    <property type="evidence" value="ECO:0007669"/>
    <property type="project" value="InterPro"/>
</dbReference>
<feature type="domain" description="Response regulatory" evidence="8">
    <location>
        <begin position="5"/>
        <end position="121"/>
    </location>
</feature>
<dbReference type="PANTHER" id="PTHR43214:SF41">
    <property type="entry name" value="NITRATE_NITRITE RESPONSE REGULATOR PROTEIN NARP"/>
    <property type="match status" value="1"/>
</dbReference>
<keyword evidence="3 9" id="KW-0238">DNA-binding</keyword>
<evidence type="ECO:0000256" key="1">
    <source>
        <dbReference type="ARBA" id="ARBA00022553"/>
    </source>
</evidence>
<evidence type="ECO:0000313" key="10">
    <source>
        <dbReference type="Proteomes" id="UP000091969"/>
    </source>
</evidence>
<evidence type="ECO:0000256" key="3">
    <source>
        <dbReference type="ARBA" id="ARBA00023125"/>
    </source>
</evidence>
<gene>
    <name evidence="9" type="ORF">A9O67_02660</name>
</gene>
<feature type="modified residue" description="4-aspartylphosphate" evidence="5">
    <location>
        <position position="56"/>
    </location>
</feature>
<dbReference type="SMART" id="SM00448">
    <property type="entry name" value="REC"/>
    <property type="match status" value="1"/>
</dbReference>
<keyword evidence="4" id="KW-0804">Transcription</keyword>
<dbReference type="InterPro" id="IPR039420">
    <property type="entry name" value="WalR-like"/>
</dbReference>
<dbReference type="InterPro" id="IPR058245">
    <property type="entry name" value="NreC/VraR/RcsB-like_REC"/>
</dbReference>
<dbReference type="GO" id="GO:0006355">
    <property type="term" value="P:regulation of DNA-templated transcription"/>
    <property type="evidence" value="ECO:0007669"/>
    <property type="project" value="InterPro"/>
</dbReference>
<protein>
    <submittedName>
        <fullName evidence="9">DNA-binding response regulator</fullName>
    </submittedName>
</protein>
<reference evidence="9 10" key="1">
    <citation type="submission" date="2016-06" db="EMBL/GenBank/DDBJ databases">
        <title>Genome sequence of Tepidimonas fonticaldi PL17.</title>
        <authorList>
            <person name="Pinnaka A.K."/>
        </authorList>
    </citation>
    <scope>NUCLEOTIDE SEQUENCE [LARGE SCALE GENOMIC DNA]</scope>
    <source>
        <strain evidence="9 10">PL17</strain>
    </source>
</reference>
<accession>A0A1A6DW05</accession>
<proteinExistence type="predicted"/>
<dbReference type="STRING" id="1101373.A9O67_02660"/>
<dbReference type="SUPFAM" id="SSF46894">
    <property type="entry name" value="C-terminal effector domain of the bipartite response regulators"/>
    <property type="match status" value="1"/>
</dbReference>
<evidence type="ECO:0000256" key="2">
    <source>
        <dbReference type="ARBA" id="ARBA00023015"/>
    </source>
</evidence>
<sequence>MRPIRLLLVDDHPLFRRGLRALLGQAPRLQVCGEAGDVGEALRHLREADADVILLDNHLPGVRGVEAIGTLREAAPSASILMLTVSEDAEDLAAALRAGADGYLLKTTELDQLCDAVERVVAGDSVISPPMLNKLVTLMRQPEPAMAEPSCGDGARAVASGESVAGDTPSPPPAPAPAPPSALEVLSEREREILALIARGQSNKMIARALDIAETTVKIHVQHILRKLHVTSRVQAAVVAVNHGLG</sequence>
<evidence type="ECO:0000259" key="7">
    <source>
        <dbReference type="PROSITE" id="PS50043"/>
    </source>
</evidence>
<dbReference type="PRINTS" id="PR00038">
    <property type="entry name" value="HTHLUXR"/>
</dbReference>
<keyword evidence="2" id="KW-0805">Transcription regulation</keyword>
<keyword evidence="1 5" id="KW-0597">Phosphoprotein</keyword>
<feature type="region of interest" description="Disordered" evidence="6">
    <location>
        <begin position="144"/>
        <end position="181"/>
    </location>
</feature>
<dbReference type="Proteomes" id="UP000091969">
    <property type="component" value="Unassembled WGS sequence"/>
</dbReference>